<dbReference type="Proteomes" id="UP000761264">
    <property type="component" value="Unassembled WGS sequence"/>
</dbReference>
<accession>A0A967F1F1</accession>
<comment type="caution">
    <text evidence="1">The sequence shown here is derived from an EMBL/GenBank/DDBJ whole genome shotgun (WGS) entry which is preliminary data.</text>
</comment>
<gene>
    <name evidence="1" type="ORF">HBA54_21960</name>
</gene>
<name>A0A967F1F1_9PROT</name>
<reference evidence="1" key="1">
    <citation type="submission" date="2020-03" db="EMBL/GenBank/DDBJ databases">
        <title>Genome of Pelagibius litoralis DSM 21314T.</title>
        <authorList>
            <person name="Wang G."/>
        </authorList>
    </citation>
    <scope>NUCLEOTIDE SEQUENCE</scope>
    <source>
        <strain evidence="1">DSM 21314</strain>
    </source>
</reference>
<evidence type="ECO:0000313" key="2">
    <source>
        <dbReference type="Proteomes" id="UP000761264"/>
    </source>
</evidence>
<protein>
    <submittedName>
        <fullName evidence="1">Uncharacterized protein</fullName>
    </submittedName>
</protein>
<dbReference type="EMBL" id="JAAQPH010000020">
    <property type="protein sequence ID" value="NIA71269.1"/>
    <property type="molecule type" value="Genomic_DNA"/>
</dbReference>
<proteinExistence type="predicted"/>
<evidence type="ECO:0000313" key="1">
    <source>
        <dbReference type="EMBL" id="NIA71269.1"/>
    </source>
</evidence>
<organism evidence="1 2">
    <name type="scientific">Pelagibius litoralis</name>
    <dbReference type="NCBI Taxonomy" id="374515"/>
    <lineage>
        <taxon>Bacteria</taxon>
        <taxon>Pseudomonadati</taxon>
        <taxon>Pseudomonadota</taxon>
        <taxon>Alphaproteobacteria</taxon>
        <taxon>Rhodospirillales</taxon>
        <taxon>Rhodovibrionaceae</taxon>
        <taxon>Pelagibius</taxon>
    </lineage>
</organism>
<dbReference type="RefSeq" id="WP_167228730.1">
    <property type="nucleotide sequence ID" value="NZ_JAAQPH010000020.1"/>
</dbReference>
<keyword evidence="2" id="KW-1185">Reference proteome</keyword>
<sequence>MRKLNVSLLSNEEVDRAYPLVQTVLPDASIEAWRRFAEARLAREARDRAGILSVRNEQSCIVGLGAYLLAEDLLHGPILFADHFCALDIMDPTSVARALVRAIERVAEQQGCSAIHTTLMQTEARGADSWISNVLHERGHCVKGLQMCKLIASATRPVC</sequence>
<dbReference type="AlphaFoldDB" id="A0A967F1F1"/>